<evidence type="ECO:0000259" key="1">
    <source>
        <dbReference type="PROSITE" id="PS51677"/>
    </source>
</evidence>
<sequence length="309" mass="34829">MSARNLIGYGGNPPHPRWPGGARVAVQFVLNIEEGAESCMLNGDAQSEAWLHELPGRPPRVGEPDLSVEGMYEYGSRAGVWRILELFGARGLPLTAFAVGRALELTPAIGHALCAAGHEIAGHGYRWLDYRDMPEDQERRHIRLTIDVIEQICGKRPVGWYTGRVSQNTRRLLREEGGFLYSSDAYNDDLPYWLPGSPAHLVIPYTLVNNDARYLLPNGFACGEDFFRLLKDAFDLLWQEGAHHPKMMSVGLHGRISGHPGRAMALARFLDYVQGHNEVWICRREEIARHWIAQYPPERSLVRNKRGIS</sequence>
<dbReference type="CDD" id="cd10977">
    <property type="entry name" value="CE4_PuuE_SpCDA1"/>
    <property type="match status" value="1"/>
</dbReference>
<evidence type="ECO:0000313" key="2">
    <source>
        <dbReference type="EMBL" id="KPM67737.1"/>
    </source>
</evidence>
<dbReference type="InterPro" id="IPR011330">
    <property type="entry name" value="Glyco_hydro/deAcase_b/a-brl"/>
</dbReference>
<dbReference type="PROSITE" id="PS51677">
    <property type="entry name" value="NODB"/>
    <property type="match status" value="1"/>
</dbReference>
<dbReference type="PANTHER" id="PTHR43123">
    <property type="entry name" value="POLYSACCHARIDE DEACETYLASE-RELATED"/>
    <property type="match status" value="1"/>
</dbReference>
<protein>
    <submittedName>
        <fullName evidence="2">Chitin deacetylase</fullName>
    </submittedName>
</protein>
<evidence type="ECO:0000313" key="3">
    <source>
        <dbReference type="Proteomes" id="UP000050437"/>
    </source>
</evidence>
<comment type="caution">
    <text evidence="2">The sequence shown here is derived from an EMBL/GenBank/DDBJ whole genome shotgun (WGS) entry which is preliminary data.</text>
</comment>
<dbReference type="InterPro" id="IPR017625">
    <property type="entry name" value="PuuE"/>
</dbReference>
<gene>
    <name evidence="2" type="ORF">HB13667_05795</name>
</gene>
<dbReference type="Pfam" id="PF01522">
    <property type="entry name" value="Polysacc_deac_1"/>
    <property type="match status" value="1"/>
</dbReference>
<dbReference type="Gene3D" id="3.20.20.370">
    <property type="entry name" value="Glycoside hydrolase/deacetylase"/>
    <property type="match status" value="1"/>
</dbReference>
<dbReference type="PANTHER" id="PTHR43123:SF1">
    <property type="entry name" value="POLYSACCHARIDE DEACETYLASE-RELATED"/>
    <property type="match status" value="1"/>
</dbReference>
<dbReference type="EMBL" id="LKKS01000032">
    <property type="protein sequence ID" value="KPM67737.1"/>
    <property type="molecule type" value="Genomic_DNA"/>
</dbReference>
<dbReference type="NCBIfam" id="TIGR03212">
    <property type="entry name" value="uraD_N-term-dom"/>
    <property type="match status" value="1"/>
</dbReference>
<feature type="domain" description="NodB homology" evidence="1">
    <location>
        <begin position="66"/>
        <end position="282"/>
    </location>
</feature>
<name>A0A0P7DHF0_PSEPU</name>
<reference evidence="2 3" key="1">
    <citation type="submission" date="2015-10" db="EMBL/GenBank/DDBJ databases">
        <title>Pseudomonas putida clinical strains.</title>
        <authorList>
            <person name="Molina L."/>
            <person name="Udaondo Z."/>
        </authorList>
    </citation>
    <scope>NUCLEOTIDE SEQUENCE [LARGE SCALE GENOMIC DNA]</scope>
    <source>
        <strain evidence="2 3">HB13667</strain>
    </source>
</reference>
<dbReference type="AlphaFoldDB" id="A0A0P7DHF0"/>
<organism evidence="2 3">
    <name type="scientific">Pseudomonas putida</name>
    <name type="common">Arthrobacter siderocapsulatus</name>
    <dbReference type="NCBI Taxonomy" id="303"/>
    <lineage>
        <taxon>Bacteria</taxon>
        <taxon>Pseudomonadati</taxon>
        <taxon>Pseudomonadota</taxon>
        <taxon>Gammaproteobacteria</taxon>
        <taxon>Pseudomonadales</taxon>
        <taxon>Pseudomonadaceae</taxon>
        <taxon>Pseudomonas</taxon>
    </lineage>
</organism>
<dbReference type="GO" id="GO:0016810">
    <property type="term" value="F:hydrolase activity, acting on carbon-nitrogen (but not peptide) bonds"/>
    <property type="evidence" value="ECO:0007669"/>
    <property type="project" value="InterPro"/>
</dbReference>
<dbReference type="SUPFAM" id="SSF88713">
    <property type="entry name" value="Glycoside hydrolase/deacetylase"/>
    <property type="match status" value="1"/>
</dbReference>
<accession>A0A0P7DHF0</accession>
<dbReference type="InterPro" id="IPR002509">
    <property type="entry name" value="NODB_dom"/>
</dbReference>
<dbReference type="RefSeq" id="WP_054572233.1">
    <property type="nucleotide sequence ID" value="NZ_LKKS01000032.1"/>
</dbReference>
<dbReference type="GO" id="GO:0005975">
    <property type="term" value="P:carbohydrate metabolic process"/>
    <property type="evidence" value="ECO:0007669"/>
    <property type="project" value="InterPro"/>
</dbReference>
<proteinExistence type="predicted"/>
<dbReference type="Proteomes" id="UP000050437">
    <property type="component" value="Unassembled WGS sequence"/>
</dbReference>